<evidence type="ECO:0000313" key="4">
    <source>
        <dbReference type="EMBL" id="EAY13340.1"/>
    </source>
</evidence>
<keyword evidence="1" id="KW-0677">Repeat</keyword>
<keyword evidence="3" id="KW-0175">Coiled coil</keyword>
<dbReference type="KEGG" id="tva:4771317"/>
<dbReference type="PANTHER" id="PTHR24188">
    <property type="entry name" value="ANKYRIN REPEAT PROTEIN"/>
    <property type="match status" value="1"/>
</dbReference>
<reference evidence="4" key="2">
    <citation type="journal article" date="2007" name="Science">
        <title>Draft genome sequence of the sexually transmitted pathogen Trichomonas vaginalis.</title>
        <authorList>
            <person name="Carlton J.M."/>
            <person name="Hirt R.P."/>
            <person name="Silva J.C."/>
            <person name="Delcher A.L."/>
            <person name="Schatz M."/>
            <person name="Zhao Q."/>
            <person name="Wortman J.R."/>
            <person name="Bidwell S.L."/>
            <person name="Alsmark U.C.M."/>
            <person name="Besteiro S."/>
            <person name="Sicheritz-Ponten T."/>
            <person name="Noel C.J."/>
            <person name="Dacks J.B."/>
            <person name="Foster P.G."/>
            <person name="Simillion C."/>
            <person name="Van de Peer Y."/>
            <person name="Miranda-Saavedra D."/>
            <person name="Barton G.J."/>
            <person name="Westrop G.D."/>
            <person name="Mueller S."/>
            <person name="Dessi D."/>
            <person name="Fiori P.L."/>
            <person name="Ren Q."/>
            <person name="Paulsen I."/>
            <person name="Zhang H."/>
            <person name="Bastida-Corcuera F.D."/>
            <person name="Simoes-Barbosa A."/>
            <person name="Brown M.T."/>
            <person name="Hayes R.D."/>
            <person name="Mukherjee M."/>
            <person name="Okumura C.Y."/>
            <person name="Schneider R."/>
            <person name="Smith A.J."/>
            <person name="Vanacova S."/>
            <person name="Villalvazo M."/>
            <person name="Haas B.J."/>
            <person name="Pertea M."/>
            <person name="Feldblyum T.V."/>
            <person name="Utterback T.R."/>
            <person name="Shu C.L."/>
            <person name="Osoegawa K."/>
            <person name="de Jong P.J."/>
            <person name="Hrdy I."/>
            <person name="Horvathova L."/>
            <person name="Zubacova Z."/>
            <person name="Dolezal P."/>
            <person name="Malik S.B."/>
            <person name="Logsdon J.M. Jr."/>
            <person name="Henze K."/>
            <person name="Gupta A."/>
            <person name="Wang C.C."/>
            <person name="Dunne R.L."/>
            <person name="Upcroft J.A."/>
            <person name="Upcroft P."/>
            <person name="White O."/>
            <person name="Salzberg S.L."/>
            <person name="Tang P."/>
            <person name="Chiu C.-H."/>
            <person name="Lee Y.-S."/>
            <person name="Embley T.M."/>
            <person name="Coombs G.H."/>
            <person name="Mottram J.C."/>
            <person name="Tachezy J."/>
            <person name="Fraser-Liggett C.M."/>
            <person name="Johnson P.J."/>
        </authorList>
    </citation>
    <scope>NUCLEOTIDE SEQUENCE [LARGE SCALE GENOMIC DNA]</scope>
    <source>
        <strain evidence="4">G3</strain>
    </source>
</reference>
<gene>
    <name evidence="4" type="ORF">TVAG_164500</name>
</gene>
<dbReference type="Proteomes" id="UP000001542">
    <property type="component" value="Unassembled WGS sequence"/>
</dbReference>
<evidence type="ECO:0000256" key="1">
    <source>
        <dbReference type="ARBA" id="ARBA00022737"/>
    </source>
</evidence>
<dbReference type="RefSeq" id="XP_001325563.1">
    <property type="nucleotide sequence ID" value="XM_001325528.1"/>
</dbReference>
<evidence type="ECO:0000313" key="5">
    <source>
        <dbReference type="Proteomes" id="UP000001542"/>
    </source>
</evidence>
<name>A2E1Z1_TRIV3</name>
<proteinExistence type="predicted"/>
<organism evidence="4 5">
    <name type="scientific">Trichomonas vaginalis (strain ATCC PRA-98 / G3)</name>
    <dbReference type="NCBI Taxonomy" id="412133"/>
    <lineage>
        <taxon>Eukaryota</taxon>
        <taxon>Metamonada</taxon>
        <taxon>Parabasalia</taxon>
        <taxon>Trichomonadida</taxon>
        <taxon>Trichomonadidae</taxon>
        <taxon>Trichomonas</taxon>
    </lineage>
</organism>
<dbReference type="InParanoid" id="A2E1Z1"/>
<feature type="coiled-coil region" evidence="3">
    <location>
        <begin position="104"/>
        <end position="138"/>
    </location>
</feature>
<dbReference type="AlphaFoldDB" id="A2E1Z1"/>
<sequence length="146" mass="17084">MSHKLIQNYEYIAAHIKDYIQEEKLFDIFELKDLKKILRLANFTSEDFITLLKQSESTLDENELYECARNTKVSIRNYQEVISTLKSVRKYMKLTMLDGIIGFLDETDKIISESTVKIQKLQAELNSIQKAKQKSDNELQFLKGPL</sequence>
<dbReference type="SMR" id="A2E1Z1"/>
<dbReference type="VEuPathDB" id="TrichDB:TVAG_164500"/>
<dbReference type="VEuPathDB" id="TrichDB:TVAGG3_0036070"/>
<protein>
    <submittedName>
        <fullName evidence="4">Uncharacterized protein</fullName>
    </submittedName>
</protein>
<evidence type="ECO:0000256" key="3">
    <source>
        <dbReference type="SAM" id="Coils"/>
    </source>
</evidence>
<accession>A2E1Z1</accession>
<keyword evidence="5" id="KW-1185">Reference proteome</keyword>
<evidence type="ECO:0000256" key="2">
    <source>
        <dbReference type="ARBA" id="ARBA00023043"/>
    </source>
</evidence>
<dbReference type="EMBL" id="DS113287">
    <property type="protein sequence ID" value="EAY13340.1"/>
    <property type="molecule type" value="Genomic_DNA"/>
</dbReference>
<dbReference type="PANTHER" id="PTHR24188:SF29">
    <property type="entry name" value="GH09064P"/>
    <property type="match status" value="1"/>
</dbReference>
<reference evidence="4" key="1">
    <citation type="submission" date="2006-10" db="EMBL/GenBank/DDBJ databases">
        <authorList>
            <person name="Amadeo P."/>
            <person name="Zhao Q."/>
            <person name="Wortman J."/>
            <person name="Fraser-Liggett C."/>
            <person name="Carlton J."/>
        </authorList>
    </citation>
    <scope>NUCLEOTIDE SEQUENCE</scope>
    <source>
        <strain evidence="4">G3</strain>
    </source>
</reference>
<keyword evidence="2" id="KW-0040">ANK repeat</keyword>